<dbReference type="Gene3D" id="3.90.105.10">
    <property type="entry name" value="Molybdopterin biosynthesis moea protein, domain 2"/>
    <property type="match status" value="1"/>
</dbReference>
<comment type="function">
    <text evidence="2 11">Catalyzes the insertion of molybdate into adenylated molybdopterin with the concomitant release of AMP.</text>
</comment>
<dbReference type="GO" id="GO:0061599">
    <property type="term" value="F:molybdopterin molybdotransferase activity"/>
    <property type="evidence" value="ECO:0007669"/>
    <property type="project" value="UniProtKB-UniRule"/>
</dbReference>
<evidence type="ECO:0000313" key="13">
    <source>
        <dbReference type="EMBL" id="TWH21032.1"/>
    </source>
</evidence>
<evidence type="ECO:0000256" key="8">
    <source>
        <dbReference type="ARBA" id="ARBA00022842"/>
    </source>
</evidence>
<comment type="pathway">
    <text evidence="3 11">Cofactor biosynthesis; molybdopterin biosynthesis.</text>
</comment>
<dbReference type="InterPro" id="IPR001453">
    <property type="entry name" value="MoaB/Mog_dom"/>
</dbReference>
<dbReference type="FunFam" id="3.40.980.10:FF:000004">
    <property type="entry name" value="Molybdopterin molybdenumtransferase"/>
    <property type="match status" value="1"/>
</dbReference>
<dbReference type="SUPFAM" id="SSF53218">
    <property type="entry name" value="Molybdenum cofactor biosynthesis proteins"/>
    <property type="match status" value="1"/>
</dbReference>
<dbReference type="NCBIfam" id="TIGR00177">
    <property type="entry name" value="molyb_syn"/>
    <property type="match status" value="1"/>
</dbReference>
<keyword evidence="6 11" id="KW-0808">Transferase</keyword>
<evidence type="ECO:0000256" key="7">
    <source>
        <dbReference type="ARBA" id="ARBA00022723"/>
    </source>
</evidence>
<dbReference type="Pfam" id="PF03453">
    <property type="entry name" value="MoeA_N"/>
    <property type="match status" value="1"/>
</dbReference>
<dbReference type="InterPro" id="IPR005111">
    <property type="entry name" value="MoeA_C_domain_IV"/>
</dbReference>
<keyword evidence="14" id="KW-1185">Reference proteome</keyword>
<name>A0A660CC15_9PSEU</name>
<evidence type="ECO:0000256" key="9">
    <source>
        <dbReference type="ARBA" id="ARBA00023150"/>
    </source>
</evidence>
<dbReference type="EC" id="2.10.1.1" evidence="11"/>
<evidence type="ECO:0000256" key="3">
    <source>
        <dbReference type="ARBA" id="ARBA00005046"/>
    </source>
</evidence>
<dbReference type="InterPro" id="IPR038987">
    <property type="entry name" value="MoeA-like"/>
</dbReference>
<dbReference type="Gene3D" id="2.170.190.11">
    <property type="entry name" value="Molybdopterin biosynthesis moea protein, domain 3"/>
    <property type="match status" value="1"/>
</dbReference>
<comment type="caution">
    <text evidence="13">The sequence shown here is derived from an EMBL/GenBank/DDBJ whole genome shotgun (WGS) entry which is preliminary data.</text>
</comment>
<keyword evidence="7 11" id="KW-0479">Metal-binding</keyword>
<comment type="cofactor">
    <cofactor evidence="1 11">
        <name>Mg(2+)</name>
        <dbReference type="ChEBI" id="CHEBI:18420"/>
    </cofactor>
</comment>
<dbReference type="FunFam" id="2.170.190.11:FF:000004">
    <property type="entry name" value="Molybdopterin molybdenumtransferase"/>
    <property type="match status" value="1"/>
</dbReference>
<comment type="similarity">
    <text evidence="4 11">Belongs to the MoeA family.</text>
</comment>
<dbReference type="SUPFAM" id="SSF63867">
    <property type="entry name" value="MoeA C-terminal domain-like"/>
    <property type="match status" value="1"/>
</dbReference>
<keyword evidence="5 11" id="KW-0500">Molybdenum</keyword>
<dbReference type="InterPro" id="IPR036425">
    <property type="entry name" value="MoaB/Mog-like_dom_sf"/>
</dbReference>
<evidence type="ECO:0000256" key="11">
    <source>
        <dbReference type="RuleBase" id="RU365090"/>
    </source>
</evidence>
<dbReference type="UniPathway" id="UPA00344"/>
<keyword evidence="8 11" id="KW-0460">Magnesium</keyword>
<dbReference type="InterPro" id="IPR005110">
    <property type="entry name" value="MoeA_linker/N"/>
</dbReference>
<evidence type="ECO:0000256" key="6">
    <source>
        <dbReference type="ARBA" id="ARBA00022679"/>
    </source>
</evidence>
<evidence type="ECO:0000256" key="2">
    <source>
        <dbReference type="ARBA" id="ARBA00002901"/>
    </source>
</evidence>
<dbReference type="PANTHER" id="PTHR10192">
    <property type="entry name" value="MOLYBDOPTERIN BIOSYNTHESIS PROTEIN"/>
    <property type="match status" value="1"/>
</dbReference>
<dbReference type="Pfam" id="PF03454">
    <property type="entry name" value="MoeA_C"/>
    <property type="match status" value="1"/>
</dbReference>
<dbReference type="SUPFAM" id="SSF63882">
    <property type="entry name" value="MoeA N-terminal region -like"/>
    <property type="match status" value="1"/>
</dbReference>
<evidence type="ECO:0000256" key="4">
    <source>
        <dbReference type="ARBA" id="ARBA00010763"/>
    </source>
</evidence>
<dbReference type="AlphaFoldDB" id="A0A660CC15"/>
<dbReference type="InterPro" id="IPR036688">
    <property type="entry name" value="MoeA_C_domain_IV_sf"/>
</dbReference>
<dbReference type="GO" id="GO:0005829">
    <property type="term" value="C:cytosol"/>
    <property type="evidence" value="ECO:0007669"/>
    <property type="project" value="TreeGrafter"/>
</dbReference>
<dbReference type="GO" id="GO:0006777">
    <property type="term" value="P:Mo-molybdopterin cofactor biosynthetic process"/>
    <property type="evidence" value="ECO:0007669"/>
    <property type="project" value="UniProtKB-UniRule"/>
</dbReference>
<feature type="domain" description="MoaB/Mog" evidence="12">
    <location>
        <begin position="198"/>
        <end position="334"/>
    </location>
</feature>
<dbReference type="Gene3D" id="3.40.980.10">
    <property type="entry name" value="MoaB/Mog-like domain"/>
    <property type="match status" value="1"/>
</dbReference>
<keyword evidence="9 11" id="KW-0501">Molybdenum cofactor biosynthesis</keyword>
<dbReference type="PANTHER" id="PTHR10192:SF5">
    <property type="entry name" value="GEPHYRIN"/>
    <property type="match status" value="1"/>
</dbReference>
<dbReference type="SMART" id="SM00852">
    <property type="entry name" value="MoCF_biosynth"/>
    <property type="match status" value="1"/>
</dbReference>
<evidence type="ECO:0000256" key="5">
    <source>
        <dbReference type="ARBA" id="ARBA00022505"/>
    </source>
</evidence>
<dbReference type="InterPro" id="IPR036135">
    <property type="entry name" value="MoeA_linker/N_sf"/>
</dbReference>
<dbReference type="CDD" id="cd00887">
    <property type="entry name" value="MoeA"/>
    <property type="match status" value="1"/>
</dbReference>
<evidence type="ECO:0000256" key="1">
    <source>
        <dbReference type="ARBA" id="ARBA00001946"/>
    </source>
</evidence>
<reference evidence="13 14" key="1">
    <citation type="submission" date="2019-07" db="EMBL/GenBank/DDBJ databases">
        <title>R&amp;d 2014.</title>
        <authorList>
            <person name="Klenk H.-P."/>
        </authorList>
    </citation>
    <scope>NUCLEOTIDE SEQUENCE [LARGE SCALE GENOMIC DNA]</scope>
    <source>
        <strain evidence="13 14">DSM 43194</strain>
    </source>
</reference>
<comment type="catalytic activity">
    <reaction evidence="10">
        <text>adenylyl-molybdopterin + molybdate = Mo-molybdopterin + AMP + H(+)</text>
        <dbReference type="Rhea" id="RHEA:35047"/>
        <dbReference type="ChEBI" id="CHEBI:15378"/>
        <dbReference type="ChEBI" id="CHEBI:36264"/>
        <dbReference type="ChEBI" id="CHEBI:62727"/>
        <dbReference type="ChEBI" id="CHEBI:71302"/>
        <dbReference type="ChEBI" id="CHEBI:456215"/>
        <dbReference type="EC" id="2.10.1.1"/>
    </reaction>
</comment>
<evidence type="ECO:0000259" key="12">
    <source>
        <dbReference type="SMART" id="SM00852"/>
    </source>
</evidence>
<dbReference type="Pfam" id="PF00994">
    <property type="entry name" value="MoCF_biosynth"/>
    <property type="match status" value="1"/>
</dbReference>
<dbReference type="Gene3D" id="2.40.340.10">
    <property type="entry name" value="MoeA, C-terminal, domain IV"/>
    <property type="match status" value="1"/>
</dbReference>
<dbReference type="GO" id="GO:0046872">
    <property type="term" value="F:metal ion binding"/>
    <property type="evidence" value="ECO:0007669"/>
    <property type="project" value="UniProtKB-UniRule"/>
</dbReference>
<proteinExistence type="inferred from homology"/>
<evidence type="ECO:0000313" key="14">
    <source>
        <dbReference type="Proteomes" id="UP000317303"/>
    </source>
</evidence>
<dbReference type="Proteomes" id="UP000317303">
    <property type="component" value="Unassembled WGS sequence"/>
</dbReference>
<dbReference type="EMBL" id="VLJV01000001">
    <property type="protein sequence ID" value="TWH21032.1"/>
    <property type="molecule type" value="Genomic_DNA"/>
</dbReference>
<dbReference type="NCBIfam" id="NF045515">
    <property type="entry name" value="Glp_gephyrin"/>
    <property type="match status" value="1"/>
</dbReference>
<organism evidence="13 14">
    <name type="scientific">Prauserella rugosa</name>
    <dbReference type="NCBI Taxonomy" id="43354"/>
    <lineage>
        <taxon>Bacteria</taxon>
        <taxon>Bacillati</taxon>
        <taxon>Actinomycetota</taxon>
        <taxon>Actinomycetes</taxon>
        <taxon>Pseudonocardiales</taxon>
        <taxon>Pseudonocardiaceae</taxon>
        <taxon>Prauserella</taxon>
    </lineage>
</organism>
<evidence type="ECO:0000256" key="10">
    <source>
        <dbReference type="ARBA" id="ARBA00047317"/>
    </source>
</evidence>
<accession>A0A660CC15</accession>
<protein>
    <recommendedName>
        <fullName evidence="11">Molybdopterin molybdenumtransferase</fullName>
        <ecNumber evidence="11">2.10.1.1</ecNumber>
    </recommendedName>
</protein>
<gene>
    <name evidence="13" type="ORF">JD82_02883</name>
</gene>
<sequence>MGGDAVFTGTVMDVRRVAGVISVDDYRAQVTELLGRRPAVSVPVQDCAGLVLAEDVTASVSLPPFDNSAMDGYAVRSDEVAGASEDAPVQLRVGEDIPAGRVDVPPLPPGTAHRIMTGAPMPDGADAVVMVERTDGGRDTVRVYAESASGTHVRRAGEDVARGTVALTAGTVCGPAQLGLASAVGRDTLAVHTPPRVLVVSTGTELVLPPEPLEHGQIYESNSIMLAAALRSLGCTVTTVRSVADDVDSFRAAIEPALPDVDLVVTSGGVSAGAYEVVKDTLTGAGVTFTKVAMQPGGPQGHGTWDGVPVVTLPGNPVSVLVSFEAFLRPAILSSLGHDDVDRTRVRARLLETLSSPSGKRQFRRGFYSRTDGDVTGVVGPRGGPGSHLLAAFTQANCLIVLGEDVTEAAQGSEVDVLLF</sequence>